<evidence type="ECO:0000256" key="5">
    <source>
        <dbReference type="ARBA" id="ARBA00022692"/>
    </source>
</evidence>
<reference evidence="11" key="1">
    <citation type="submission" date="2019-11" db="EMBL/GenBank/DDBJ databases">
        <authorList>
            <person name="Kojima H."/>
        </authorList>
    </citation>
    <scope>NUCLEOTIDE SEQUENCE</scope>
    <source>
        <strain evidence="11">H1576</strain>
    </source>
</reference>
<keyword evidence="6" id="KW-0653">Protein transport</keyword>
<name>A0A975AYA0_9BACT</name>
<dbReference type="Proteomes" id="UP000671852">
    <property type="component" value="Chromosome"/>
</dbReference>
<evidence type="ECO:0000313" key="11">
    <source>
        <dbReference type="EMBL" id="QSZ40705.1"/>
    </source>
</evidence>
<keyword evidence="5 9" id="KW-0812">Transmembrane</keyword>
<keyword evidence="12" id="KW-1185">Reference proteome</keyword>
<feature type="transmembrane region" description="Helical" evidence="9">
    <location>
        <begin position="16"/>
        <end position="41"/>
    </location>
</feature>
<dbReference type="SUPFAM" id="SSF50156">
    <property type="entry name" value="PDZ domain-like"/>
    <property type="match status" value="1"/>
</dbReference>
<evidence type="ECO:0000313" key="12">
    <source>
        <dbReference type="Proteomes" id="UP000671852"/>
    </source>
</evidence>
<proteinExistence type="predicted"/>
<evidence type="ECO:0000256" key="4">
    <source>
        <dbReference type="ARBA" id="ARBA00022519"/>
    </source>
</evidence>
<evidence type="ECO:0000256" key="2">
    <source>
        <dbReference type="ARBA" id="ARBA00022448"/>
    </source>
</evidence>
<dbReference type="EMBL" id="CP046072">
    <property type="protein sequence ID" value="QSZ40705.1"/>
    <property type="molecule type" value="Genomic_DNA"/>
</dbReference>
<dbReference type="GO" id="GO:0015031">
    <property type="term" value="P:protein transport"/>
    <property type="evidence" value="ECO:0007669"/>
    <property type="project" value="UniProtKB-KW"/>
</dbReference>
<evidence type="ECO:0000256" key="8">
    <source>
        <dbReference type="ARBA" id="ARBA00023136"/>
    </source>
</evidence>
<dbReference type="SMART" id="SM00228">
    <property type="entry name" value="PDZ"/>
    <property type="match status" value="1"/>
</dbReference>
<evidence type="ECO:0000256" key="3">
    <source>
        <dbReference type="ARBA" id="ARBA00022475"/>
    </source>
</evidence>
<keyword evidence="8 9" id="KW-0472">Membrane</keyword>
<dbReference type="GO" id="GO:0005886">
    <property type="term" value="C:plasma membrane"/>
    <property type="evidence" value="ECO:0007669"/>
    <property type="project" value="UniProtKB-SubCell"/>
</dbReference>
<feature type="domain" description="PDZ" evidence="10">
    <location>
        <begin position="196"/>
        <end position="269"/>
    </location>
</feature>
<keyword evidence="2" id="KW-0813">Transport</keyword>
<keyword evidence="4" id="KW-0997">Cell inner membrane</keyword>
<evidence type="ECO:0000256" key="6">
    <source>
        <dbReference type="ARBA" id="ARBA00022927"/>
    </source>
</evidence>
<dbReference type="Pfam" id="PF11356">
    <property type="entry name" value="T2SSC"/>
    <property type="match status" value="1"/>
</dbReference>
<dbReference type="InterPro" id="IPR024961">
    <property type="entry name" value="T2SS_GspC_N"/>
</dbReference>
<evidence type="ECO:0000259" key="10">
    <source>
        <dbReference type="SMART" id="SM00228"/>
    </source>
</evidence>
<comment type="subcellular location">
    <subcellularLocation>
        <location evidence="1">Cell inner membrane</location>
    </subcellularLocation>
</comment>
<dbReference type="Gene3D" id="2.30.42.10">
    <property type="match status" value="1"/>
</dbReference>
<protein>
    <recommendedName>
        <fullName evidence="10">PDZ domain-containing protein</fullName>
    </recommendedName>
</protein>
<reference evidence="11" key="2">
    <citation type="submission" date="2021-04" db="EMBL/GenBank/DDBJ databases">
        <title>Isolation and characterization of a novel species of the genus Sulfurimonas.</title>
        <authorList>
            <person name="Fukui M."/>
        </authorList>
    </citation>
    <scope>NUCLEOTIDE SEQUENCE</scope>
    <source>
        <strain evidence="11">H1576</strain>
    </source>
</reference>
<sequence length="279" mass="31226">MKTGSIDMQKLSNSKLLSIFTTLLTLLLIAKLISLVLWWFLPSEGVELNAANSYQAKYQRVDFKNMLIPAKVVEQAKSKESVTSSISTTSINSLILKGLYGKGDNGFAIVAKKSAAKKTTIVAVGEGYEGYKLKEILIDRVLFSKLGKEYVLMLNEEAAKNTKSSIKRVEEPDDSTRPVSKQDINYYSKHPDQIWKDIAISPVQKSGKIDGFIVNRIKAGSKMAELGLMKGDVIIKANNIVLKSYKDALELYKKIDKIDVIELVVRRNNQEKELVYEIN</sequence>
<keyword evidence="3" id="KW-1003">Cell membrane</keyword>
<keyword evidence="7 9" id="KW-1133">Transmembrane helix</keyword>
<evidence type="ECO:0000256" key="7">
    <source>
        <dbReference type="ARBA" id="ARBA00022989"/>
    </source>
</evidence>
<dbReference type="KEGG" id="saqt:GJV85_00745"/>
<gene>
    <name evidence="11" type="ORF">GJV85_00745</name>
</gene>
<dbReference type="InterPro" id="IPR036034">
    <property type="entry name" value="PDZ_sf"/>
</dbReference>
<organism evidence="11 12">
    <name type="scientific">Sulfurimonas aquatica</name>
    <dbReference type="NCBI Taxonomy" id="2672570"/>
    <lineage>
        <taxon>Bacteria</taxon>
        <taxon>Pseudomonadati</taxon>
        <taxon>Campylobacterota</taxon>
        <taxon>Epsilonproteobacteria</taxon>
        <taxon>Campylobacterales</taxon>
        <taxon>Sulfurimonadaceae</taxon>
        <taxon>Sulfurimonas</taxon>
    </lineage>
</organism>
<dbReference type="AlphaFoldDB" id="A0A975AYA0"/>
<evidence type="ECO:0000256" key="9">
    <source>
        <dbReference type="SAM" id="Phobius"/>
    </source>
</evidence>
<dbReference type="InterPro" id="IPR001478">
    <property type="entry name" value="PDZ"/>
</dbReference>
<evidence type="ECO:0000256" key="1">
    <source>
        <dbReference type="ARBA" id="ARBA00004533"/>
    </source>
</evidence>
<accession>A0A975AYA0</accession>